<sequence>MKQSLLALSACLALPASAAWHLDEDASRLHFMSTKNAQVTEIHSFKALSGELSDEGKLTVKVPLSSVDTAIDIRDTRLEEKVFEVAKFAEATFTADVPQDMLSLKAGDTIQGSVEGTMDLHGVKAPVTFDVIASKVNDNEMVVTTVTPTLISAESFKLKEGLETLQAIASLNSITFTVPVTFSVTFTQ</sequence>
<dbReference type="OrthoDB" id="9793816at2"/>
<dbReference type="PIRSF" id="PIRSF029811">
    <property type="entry name" value="UCP029811"/>
    <property type="match status" value="1"/>
</dbReference>
<feature type="chain" id="PRO_5028931302" evidence="1">
    <location>
        <begin position="19"/>
        <end position="188"/>
    </location>
</feature>
<dbReference type="Pfam" id="PF04264">
    <property type="entry name" value="YceI"/>
    <property type="match status" value="1"/>
</dbReference>
<organism evidence="3 4">
    <name type="scientific">Alteromonas pelagimontana</name>
    <dbReference type="NCBI Taxonomy" id="1858656"/>
    <lineage>
        <taxon>Bacteria</taxon>
        <taxon>Pseudomonadati</taxon>
        <taxon>Pseudomonadota</taxon>
        <taxon>Gammaproteobacteria</taxon>
        <taxon>Alteromonadales</taxon>
        <taxon>Alteromonadaceae</taxon>
        <taxon>Alteromonas/Salinimonas group</taxon>
        <taxon>Alteromonas</taxon>
    </lineage>
</organism>
<dbReference type="InterPro" id="IPR007372">
    <property type="entry name" value="Lipid/polyisoprenoid-bd_YceI"/>
</dbReference>
<accession>A0A6M4MHX7</accession>
<name>A0A6M4MHX7_9ALTE</name>
<feature type="domain" description="Lipid/polyisoprenoid-binding YceI-like" evidence="2">
    <location>
        <begin position="19"/>
        <end position="187"/>
    </location>
</feature>
<reference evidence="3 4" key="2">
    <citation type="submission" date="2020-04" db="EMBL/GenBank/DDBJ databases">
        <title>Complete genome sequence of Alteromonas pelagimontana 5.12T.</title>
        <authorList>
            <person name="Sinha R.K."/>
            <person name="Krishnan K.P."/>
            <person name="Kurian J.P."/>
        </authorList>
    </citation>
    <scope>NUCLEOTIDE SEQUENCE [LARGE SCALE GENOMIC DNA]</scope>
    <source>
        <strain evidence="3 4">5.12</strain>
    </source>
</reference>
<gene>
    <name evidence="3" type="ORF">CA267_008560</name>
</gene>
<keyword evidence="4" id="KW-1185">Reference proteome</keyword>
<keyword evidence="1" id="KW-0732">Signal</keyword>
<reference evidence="4" key="1">
    <citation type="submission" date="2014-12" db="EMBL/GenBank/DDBJ databases">
        <title>Complete genome sequence of a multi-drug resistant Klebsiella pneumoniae.</title>
        <authorList>
            <person name="Hua X."/>
            <person name="Chen Q."/>
            <person name="Li X."/>
            <person name="Feng Y."/>
            <person name="Ruan Z."/>
            <person name="Yu Y."/>
        </authorList>
    </citation>
    <scope>NUCLEOTIDE SEQUENCE [LARGE SCALE GENOMIC DNA]</scope>
    <source>
        <strain evidence="4">5.12</strain>
    </source>
</reference>
<dbReference type="Gene3D" id="2.40.128.110">
    <property type="entry name" value="Lipid/polyisoprenoid-binding, YceI-like"/>
    <property type="match status" value="1"/>
</dbReference>
<dbReference type="Proteomes" id="UP000219285">
    <property type="component" value="Chromosome"/>
</dbReference>
<proteinExistence type="predicted"/>
<dbReference type="SMART" id="SM00867">
    <property type="entry name" value="YceI"/>
    <property type="match status" value="1"/>
</dbReference>
<dbReference type="PANTHER" id="PTHR34406">
    <property type="entry name" value="PROTEIN YCEI"/>
    <property type="match status" value="1"/>
</dbReference>
<dbReference type="EMBL" id="CP052766">
    <property type="protein sequence ID" value="QJR82791.1"/>
    <property type="molecule type" value="Genomic_DNA"/>
</dbReference>
<dbReference type="PANTHER" id="PTHR34406:SF1">
    <property type="entry name" value="PROTEIN YCEI"/>
    <property type="match status" value="1"/>
</dbReference>
<dbReference type="SUPFAM" id="SSF101874">
    <property type="entry name" value="YceI-like"/>
    <property type="match status" value="1"/>
</dbReference>
<dbReference type="InterPro" id="IPR027016">
    <property type="entry name" value="UCP029811"/>
</dbReference>
<protein>
    <submittedName>
        <fullName evidence="3">YceI family protein</fullName>
    </submittedName>
</protein>
<dbReference type="InterPro" id="IPR036761">
    <property type="entry name" value="TTHA0802/YceI-like_sf"/>
</dbReference>
<dbReference type="KEGG" id="apel:CA267_008560"/>
<evidence type="ECO:0000313" key="4">
    <source>
        <dbReference type="Proteomes" id="UP000219285"/>
    </source>
</evidence>
<feature type="signal peptide" evidence="1">
    <location>
        <begin position="1"/>
        <end position="18"/>
    </location>
</feature>
<evidence type="ECO:0000259" key="2">
    <source>
        <dbReference type="SMART" id="SM00867"/>
    </source>
</evidence>
<evidence type="ECO:0000313" key="3">
    <source>
        <dbReference type="EMBL" id="QJR82791.1"/>
    </source>
</evidence>
<dbReference type="AlphaFoldDB" id="A0A6M4MHX7"/>
<evidence type="ECO:0000256" key="1">
    <source>
        <dbReference type="SAM" id="SignalP"/>
    </source>
</evidence>